<keyword evidence="4 14" id="KW-0812">Transmembrane</keyword>
<evidence type="ECO:0000256" key="11">
    <source>
        <dbReference type="ARBA" id="ARBA00023166"/>
    </source>
</evidence>
<feature type="transmembrane region" description="Helical" evidence="14">
    <location>
        <begin position="104"/>
        <end position="128"/>
    </location>
</feature>
<evidence type="ECO:0000256" key="10">
    <source>
        <dbReference type="ARBA" id="ARBA00023136"/>
    </source>
</evidence>
<accession>A0ABQ8JG46</accession>
<reference evidence="15 16" key="1">
    <citation type="journal article" date="2018" name="J. Allergy Clin. Immunol.">
        <title>High-quality assembly of Dermatophagoides pteronyssinus genome and transcriptome reveals a wide range of novel allergens.</title>
        <authorList>
            <person name="Liu X.Y."/>
            <person name="Yang K.Y."/>
            <person name="Wang M.Q."/>
            <person name="Kwok J.S."/>
            <person name="Zeng X."/>
            <person name="Yang Z."/>
            <person name="Xiao X.J."/>
            <person name="Lau C.P."/>
            <person name="Li Y."/>
            <person name="Huang Z.M."/>
            <person name="Ba J.G."/>
            <person name="Yim A.K."/>
            <person name="Ouyang C.Y."/>
            <person name="Ngai S.M."/>
            <person name="Chan T.F."/>
            <person name="Leung E.L."/>
            <person name="Liu L."/>
            <person name="Liu Z.G."/>
            <person name="Tsui S.K."/>
        </authorList>
    </citation>
    <scope>NUCLEOTIDE SEQUENCE [LARGE SCALE GENOMIC DNA]</scope>
    <source>
        <strain evidence="15">Derp</strain>
    </source>
</reference>
<keyword evidence="7 14" id="KW-1133">Transmembrane helix</keyword>
<keyword evidence="5" id="KW-0256">Endoplasmic reticulum</keyword>
<name>A0ABQ8JG46_DERPT</name>
<protein>
    <submittedName>
        <fullName evidence="15">Uncharacterized protein</fullName>
    </submittedName>
</protein>
<evidence type="ECO:0000256" key="8">
    <source>
        <dbReference type="ARBA" id="ARBA00023011"/>
    </source>
</evidence>
<proteinExistence type="inferred from homology"/>
<evidence type="ECO:0000256" key="5">
    <source>
        <dbReference type="ARBA" id="ARBA00022824"/>
    </source>
</evidence>
<keyword evidence="8" id="KW-0756">Sterol biosynthesis</keyword>
<gene>
    <name evidence="15" type="ORF">DERP_008974</name>
</gene>
<organism evidence="15 16">
    <name type="scientific">Dermatophagoides pteronyssinus</name>
    <name type="common">European house dust mite</name>
    <dbReference type="NCBI Taxonomy" id="6956"/>
    <lineage>
        <taxon>Eukaryota</taxon>
        <taxon>Metazoa</taxon>
        <taxon>Ecdysozoa</taxon>
        <taxon>Arthropoda</taxon>
        <taxon>Chelicerata</taxon>
        <taxon>Arachnida</taxon>
        <taxon>Acari</taxon>
        <taxon>Acariformes</taxon>
        <taxon>Sarcoptiformes</taxon>
        <taxon>Astigmata</taxon>
        <taxon>Psoroptidia</taxon>
        <taxon>Analgoidea</taxon>
        <taxon>Pyroglyphidae</taxon>
        <taxon>Dermatophagoidinae</taxon>
        <taxon>Dermatophagoides</taxon>
    </lineage>
</organism>
<keyword evidence="12" id="KW-0753">Steroid metabolism</keyword>
<comment type="similarity">
    <text evidence="2">Belongs to the ERG28 family.</text>
</comment>
<feature type="transmembrane region" description="Helical" evidence="14">
    <location>
        <begin position="12"/>
        <end position="29"/>
    </location>
</feature>
<keyword evidence="11" id="KW-1207">Sterol metabolism</keyword>
<evidence type="ECO:0000313" key="16">
    <source>
        <dbReference type="Proteomes" id="UP000887458"/>
    </source>
</evidence>
<keyword evidence="3" id="KW-0444">Lipid biosynthesis</keyword>
<dbReference type="PANTHER" id="PTHR15451:SF19">
    <property type="entry name" value="ERGOSTEROL BIOSYNTHETIC PROTEIN 28 HOMOLOG"/>
    <property type="match status" value="1"/>
</dbReference>
<evidence type="ECO:0000256" key="14">
    <source>
        <dbReference type="SAM" id="Phobius"/>
    </source>
</evidence>
<evidence type="ECO:0000256" key="6">
    <source>
        <dbReference type="ARBA" id="ARBA00022955"/>
    </source>
</evidence>
<feature type="region of interest" description="Disordered" evidence="13">
    <location>
        <begin position="148"/>
        <end position="184"/>
    </location>
</feature>
<dbReference type="Pfam" id="PF03694">
    <property type="entry name" value="Erg28"/>
    <property type="match status" value="1"/>
</dbReference>
<evidence type="ECO:0000256" key="13">
    <source>
        <dbReference type="SAM" id="MobiDB-lite"/>
    </source>
</evidence>
<feature type="compositionally biased region" description="Basic residues" evidence="13">
    <location>
        <begin position="150"/>
        <end position="164"/>
    </location>
</feature>
<sequence length="184" mass="21839">MAHWSDYSLRGWLSFLAFMHIGLCLRSFFDPNFLFGKIFHTNIHKETVFIRYFGCYSISQAFILIQSAIHLYVLPLQTITIFLLILFIILILLESFYYCTLDFYGGTLLPFMMSIISLIWLILFHFVWKPWLRIEINEDIVKSGLLHSGHQSHHHHNKRNKSNHRYPDRMSSSSNHKYGKIHSD</sequence>
<feature type="transmembrane region" description="Helical" evidence="14">
    <location>
        <begin position="79"/>
        <end position="98"/>
    </location>
</feature>
<comment type="caution">
    <text evidence="15">The sequence shown here is derived from an EMBL/GenBank/DDBJ whole genome shotgun (WGS) entry which is preliminary data.</text>
</comment>
<feature type="transmembrane region" description="Helical" evidence="14">
    <location>
        <begin position="49"/>
        <end position="72"/>
    </location>
</feature>
<dbReference type="InterPro" id="IPR005352">
    <property type="entry name" value="Erg28"/>
</dbReference>
<dbReference type="Proteomes" id="UP000887458">
    <property type="component" value="Unassembled WGS sequence"/>
</dbReference>
<evidence type="ECO:0000256" key="12">
    <source>
        <dbReference type="ARBA" id="ARBA00023221"/>
    </source>
</evidence>
<keyword evidence="10 14" id="KW-0472">Membrane</keyword>
<evidence type="ECO:0000256" key="1">
    <source>
        <dbReference type="ARBA" id="ARBA00004477"/>
    </source>
</evidence>
<keyword evidence="16" id="KW-1185">Reference proteome</keyword>
<evidence type="ECO:0000256" key="7">
    <source>
        <dbReference type="ARBA" id="ARBA00022989"/>
    </source>
</evidence>
<evidence type="ECO:0000313" key="15">
    <source>
        <dbReference type="EMBL" id="KAH9421573.1"/>
    </source>
</evidence>
<dbReference type="PANTHER" id="PTHR15451">
    <property type="entry name" value="ERGOSTEROL BIOSYNTHETIC PROTEIN 28-RELATED"/>
    <property type="match status" value="1"/>
</dbReference>
<evidence type="ECO:0000256" key="4">
    <source>
        <dbReference type="ARBA" id="ARBA00022692"/>
    </source>
</evidence>
<keyword evidence="6" id="KW-0752">Steroid biosynthesis</keyword>
<dbReference type="EMBL" id="NJHN03000039">
    <property type="protein sequence ID" value="KAH9421573.1"/>
    <property type="molecule type" value="Genomic_DNA"/>
</dbReference>
<evidence type="ECO:0000256" key="3">
    <source>
        <dbReference type="ARBA" id="ARBA00022516"/>
    </source>
</evidence>
<evidence type="ECO:0000256" key="9">
    <source>
        <dbReference type="ARBA" id="ARBA00023098"/>
    </source>
</evidence>
<evidence type="ECO:0000256" key="2">
    <source>
        <dbReference type="ARBA" id="ARBA00005377"/>
    </source>
</evidence>
<reference evidence="15 16" key="2">
    <citation type="journal article" date="2022" name="Mol. Biol. Evol.">
        <title>Comparative Genomics Reveals Insights into the Divergent Evolution of Astigmatic Mites and Household Pest Adaptations.</title>
        <authorList>
            <person name="Xiong Q."/>
            <person name="Wan A.T."/>
            <person name="Liu X."/>
            <person name="Fung C.S."/>
            <person name="Xiao X."/>
            <person name="Malainual N."/>
            <person name="Hou J."/>
            <person name="Wang L."/>
            <person name="Wang M."/>
            <person name="Yang K.Y."/>
            <person name="Cui Y."/>
            <person name="Leung E.L."/>
            <person name="Nong W."/>
            <person name="Shin S.K."/>
            <person name="Au S.W."/>
            <person name="Jeong K.Y."/>
            <person name="Chew F.T."/>
            <person name="Hui J.H."/>
            <person name="Leung T.F."/>
            <person name="Tungtrongchitr A."/>
            <person name="Zhong N."/>
            <person name="Liu Z."/>
            <person name="Tsui S.K."/>
        </authorList>
    </citation>
    <scope>NUCLEOTIDE SEQUENCE [LARGE SCALE GENOMIC DNA]</scope>
    <source>
        <strain evidence="15">Derp</strain>
    </source>
</reference>
<comment type="subcellular location">
    <subcellularLocation>
        <location evidence="1">Endoplasmic reticulum membrane</location>
        <topology evidence="1">Multi-pass membrane protein</topology>
    </subcellularLocation>
</comment>
<keyword evidence="9" id="KW-0443">Lipid metabolism</keyword>